<organism evidence="4 5">
    <name type="scientific">Geodia barretti</name>
    <name type="common">Barrett's horny sponge</name>
    <dbReference type="NCBI Taxonomy" id="519541"/>
    <lineage>
        <taxon>Eukaryota</taxon>
        <taxon>Metazoa</taxon>
        <taxon>Porifera</taxon>
        <taxon>Demospongiae</taxon>
        <taxon>Heteroscleromorpha</taxon>
        <taxon>Tetractinellida</taxon>
        <taxon>Astrophorina</taxon>
        <taxon>Geodiidae</taxon>
        <taxon>Geodia</taxon>
    </lineage>
</organism>
<evidence type="ECO:0000313" key="4">
    <source>
        <dbReference type="EMBL" id="CAI8005786.1"/>
    </source>
</evidence>
<dbReference type="InterPro" id="IPR000210">
    <property type="entry name" value="BTB/POZ_dom"/>
</dbReference>
<dbReference type="FunFam" id="1.25.40.420:FF:000001">
    <property type="entry name" value="Kelch-like family member 12"/>
    <property type="match status" value="1"/>
</dbReference>
<dbReference type="Gene3D" id="2.120.10.80">
    <property type="entry name" value="Kelch-type beta propeller"/>
    <property type="match status" value="2"/>
</dbReference>
<evidence type="ECO:0000256" key="2">
    <source>
        <dbReference type="ARBA" id="ARBA00022737"/>
    </source>
</evidence>
<dbReference type="AlphaFoldDB" id="A0AA35W6F6"/>
<dbReference type="SMART" id="SM00875">
    <property type="entry name" value="BACK"/>
    <property type="match status" value="1"/>
</dbReference>
<keyword evidence="1" id="KW-0880">Kelch repeat</keyword>
<dbReference type="PANTHER" id="PTHR45632">
    <property type="entry name" value="LD33804P"/>
    <property type="match status" value="1"/>
</dbReference>
<keyword evidence="2" id="KW-0677">Repeat</keyword>
<dbReference type="Pfam" id="PF07707">
    <property type="entry name" value="BACK"/>
    <property type="match status" value="1"/>
</dbReference>
<dbReference type="InterPro" id="IPR015915">
    <property type="entry name" value="Kelch-typ_b-propeller"/>
</dbReference>
<proteinExistence type="predicted"/>
<dbReference type="InterPro" id="IPR006652">
    <property type="entry name" value="Kelch_1"/>
</dbReference>
<dbReference type="PANTHER" id="PTHR45632:SF3">
    <property type="entry name" value="KELCH-LIKE PROTEIN 32"/>
    <property type="match status" value="1"/>
</dbReference>
<evidence type="ECO:0000313" key="5">
    <source>
        <dbReference type="Proteomes" id="UP001174909"/>
    </source>
</evidence>
<dbReference type="Pfam" id="PF00651">
    <property type="entry name" value="BTB"/>
    <property type="match status" value="1"/>
</dbReference>
<sequence length="571" mass="62519">MLSGDAYVFTAVSHAGTLLASVHTLRERNGLCDIFLRAEDSQIQAHKVILAAGSPYFNAMFSNQHRESSARSVDLNGIDGPTLGLLVDFIYSSSLEITEKNVQNLLSGASLLQLTAVVEACCQFLKARVCADNCLGIAAFADHHGCSELQRYAWTFAVENFAEVVHSEEFLTTPPEFLIDFVKCEDLQVSSEEEVLDCVLQWLRHDEKGRSQVFMTALEQIKLPLVPWKSLQEKFGQIYSISSNPLCTSYIEGAKIHQTCTISPKPHSEAFNIAQYIPRRSVGRNMFIYAVGGETSPGRTTVDSIELFDPAKNTWQKLAPMTTCRRGVGVAILNGYLYAVGGSDGIQPLKLAERYDPTCDLWTRISDMNERRSSVAAATLGEYFYAIGGYRGVTSCLQSVEQYDPNTDTWTYVSSMVVPRSMACACSMGGRMYVVGGYNGVSDLQSCEAYDPETGLWGLTEEMKTRRCMAGVAAVDGRLYVAGGCDHAVSLRSAESYDPSTKKWSDLGDMAEARSGLGLAVIGRKLFAMGGHNGRGSGGYCSSVEMFNTDTDVWTVVANMTADRRRFGCCS</sequence>
<evidence type="ECO:0000256" key="1">
    <source>
        <dbReference type="ARBA" id="ARBA00022441"/>
    </source>
</evidence>
<dbReference type="FunFam" id="3.30.710.10:FF:000001">
    <property type="entry name" value="Kelch-like family member 20"/>
    <property type="match status" value="1"/>
</dbReference>
<comment type="caution">
    <text evidence="4">The sequence shown here is derived from an EMBL/GenBank/DDBJ whole genome shotgun (WGS) entry which is preliminary data.</text>
</comment>
<dbReference type="Pfam" id="PF01344">
    <property type="entry name" value="Kelch_1"/>
    <property type="match status" value="2"/>
</dbReference>
<dbReference type="SMART" id="SM00612">
    <property type="entry name" value="Kelch"/>
    <property type="match status" value="6"/>
</dbReference>
<keyword evidence="5" id="KW-1185">Reference proteome</keyword>
<dbReference type="Gene3D" id="1.25.40.420">
    <property type="match status" value="1"/>
</dbReference>
<feature type="domain" description="BTB" evidence="3">
    <location>
        <begin position="32"/>
        <end position="99"/>
    </location>
</feature>
<dbReference type="SUPFAM" id="SSF117281">
    <property type="entry name" value="Kelch motif"/>
    <property type="match status" value="1"/>
</dbReference>
<dbReference type="Proteomes" id="UP001174909">
    <property type="component" value="Unassembled WGS sequence"/>
</dbReference>
<dbReference type="PIRSF" id="PIRSF037037">
    <property type="entry name" value="Kelch-like_protein_gigaxonin"/>
    <property type="match status" value="1"/>
</dbReference>
<accession>A0AA35W6F6</accession>
<dbReference type="InterPro" id="IPR017096">
    <property type="entry name" value="BTB-kelch_protein"/>
</dbReference>
<dbReference type="PROSITE" id="PS50097">
    <property type="entry name" value="BTB"/>
    <property type="match status" value="1"/>
</dbReference>
<dbReference type="EMBL" id="CASHTH010000635">
    <property type="protein sequence ID" value="CAI8005786.1"/>
    <property type="molecule type" value="Genomic_DNA"/>
</dbReference>
<name>A0AA35W6F6_GEOBA</name>
<gene>
    <name evidence="4" type="ORF">GBAR_LOCUS4395</name>
</gene>
<evidence type="ECO:0000259" key="3">
    <source>
        <dbReference type="PROSITE" id="PS50097"/>
    </source>
</evidence>
<dbReference type="InterPro" id="IPR011333">
    <property type="entry name" value="SKP1/BTB/POZ_sf"/>
</dbReference>
<dbReference type="SUPFAM" id="SSF54695">
    <property type="entry name" value="POZ domain"/>
    <property type="match status" value="1"/>
</dbReference>
<protein>
    <submittedName>
        <fullName evidence="4">Kelch-like protein 20</fullName>
    </submittedName>
</protein>
<dbReference type="InterPro" id="IPR011705">
    <property type="entry name" value="BACK"/>
</dbReference>
<dbReference type="SMART" id="SM00225">
    <property type="entry name" value="BTB"/>
    <property type="match status" value="1"/>
</dbReference>
<reference evidence="4" key="1">
    <citation type="submission" date="2023-03" db="EMBL/GenBank/DDBJ databases">
        <authorList>
            <person name="Steffen K."/>
            <person name="Cardenas P."/>
        </authorList>
    </citation>
    <scope>NUCLEOTIDE SEQUENCE</scope>
</reference>
<dbReference type="Gene3D" id="3.30.710.10">
    <property type="entry name" value="Potassium Channel Kv1.1, Chain A"/>
    <property type="match status" value="1"/>
</dbReference>
<dbReference type="Pfam" id="PF24681">
    <property type="entry name" value="Kelch_KLHDC2_KLHL20_DRC7"/>
    <property type="match status" value="1"/>
</dbReference>